<evidence type="ECO:0000313" key="2">
    <source>
        <dbReference type="EMBL" id="MBX54046.1"/>
    </source>
</evidence>
<reference evidence="2" key="1">
    <citation type="submission" date="2018-02" db="EMBL/GenBank/DDBJ databases">
        <title>Rhizophora mucronata_Transcriptome.</title>
        <authorList>
            <person name="Meera S.P."/>
            <person name="Sreeshan A."/>
            <person name="Augustine A."/>
        </authorList>
    </citation>
    <scope>NUCLEOTIDE SEQUENCE</scope>
    <source>
        <tissue evidence="2">Leaf</tissue>
    </source>
</reference>
<organism evidence="2">
    <name type="scientific">Rhizophora mucronata</name>
    <name type="common">Asiatic mangrove</name>
    <dbReference type="NCBI Taxonomy" id="61149"/>
    <lineage>
        <taxon>Eukaryota</taxon>
        <taxon>Viridiplantae</taxon>
        <taxon>Streptophyta</taxon>
        <taxon>Embryophyta</taxon>
        <taxon>Tracheophyta</taxon>
        <taxon>Spermatophyta</taxon>
        <taxon>Magnoliopsida</taxon>
        <taxon>eudicotyledons</taxon>
        <taxon>Gunneridae</taxon>
        <taxon>Pentapetalae</taxon>
        <taxon>rosids</taxon>
        <taxon>fabids</taxon>
        <taxon>Malpighiales</taxon>
        <taxon>Rhizophoraceae</taxon>
        <taxon>Rhizophora</taxon>
    </lineage>
</organism>
<evidence type="ECO:0000256" key="1">
    <source>
        <dbReference type="SAM" id="MobiDB-lite"/>
    </source>
</evidence>
<accession>A0A2P2PH38</accession>
<dbReference type="EMBL" id="GGEC01073562">
    <property type="protein sequence ID" value="MBX54046.1"/>
    <property type="molecule type" value="Transcribed_RNA"/>
</dbReference>
<dbReference type="AlphaFoldDB" id="A0A2P2PH38"/>
<name>A0A2P2PH38_RHIMU</name>
<sequence>MLILTSSSVPNYSRDFAANYYEYEQKSKNGKRKAKKKKKKKNQFTL</sequence>
<protein>
    <submittedName>
        <fullName evidence="2">Uncharacterized protein</fullName>
    </submittedName>
</protein>
<feature type="compositionally biased region" description="Basic residues" evidence="1">
    <location>
        <begin position="28"/>
        <end position="46"/>
    </location>
</feature>
<proteinExistence type="predicted"/>
<feature type="region of interest" description="Disordered" evidence="1">
    <location>
        <begin position="27"/>
        <end position="46"/>
    </location>
</feature>